<evidence type="ECO:0000313" key="2">
    <source>
        <dbReference type="Proteomes" id="UP000029067"/>
    </source>
</evidence>
<proteinExistence type="predicted"/>
<organism evidence="1 2">
    <name type="scientific">Bifidobacterium cuniculi</name>
    <dbReference type="NCBI Taxonomy" id="1688"/>
    <lineage>
        <taxon>Bacteria</taxon>
        <taxon>Bacillati</taxon>
        <taxon>Actinomycetota</taxon>
        <taxon>Actinomycetes</taxon>
        <taxon>Bifidobacteriales</taxon>
        <taxon>Bifidobacteriaceae</taxon>
        <taxon>Bifidobacterium</taxon>
    </lineage>
</organism>
<evidence type="ECO:0000313" key="1">
    <source>
        <dbReference type="EMBL" id="KFI65768.1"/>
    </source>
</evidence>
<dbReference type="AlphaFoldDB" id="A0A087B418"/>
<dbReference type="EMBL" id="JGYV01000001">
    <property type="protein sequence ID" value="KFI65768.1"/>
    <property type="molecule type" value="Genomic_DNA"/>
</dbReference>
<accession>A0A087B418</accession>
<protein>
    <submittedName>
        <fullName evidence="1">Uncharacterized protein</fullName>
    </submittedName>
</protein>
<dbReference type="STRING" id="1688.BCUN_0263"/>
<name>A0A087B418_9BIFI</name>
<reference evidence="1 2" key="1">
    <citation type="submission" date="2014-03" db="EMBL/GenBank/DDBJ databases">
        <title>Genomics of Bifidobacteria.</title>
        <authorList>
            <person name="Ventura M."/>
            <person name="Milani C."/>
            <person name="Lugli G.A."/>
        </authorList>
    </citation>
    <scope>NUCLEOTIDE SEQUENCE [LARGE SCALE GENOMIC DNA]</scope>
    <source>
        <strain evidence="1 2">LMG 10738</strain>
    </source>
</reference>
<keyword evidence="2" id="KW-1185">Reference proteome</keyword>
<gene>
    <name evidence="1" type="ORF">BCUN_0263</name>
</gene>
<dbReference type="RefSeq" id="WP_033515126.1">
    <property type="nucleotide sequence ID" value="NZ_JGYV01000001.1"/>
</dbReference>
<comment type="caution">
    <text evidence="1">The sequence shown here is derived from an EMBL/GenBank/DDBJ whole genome shotgun (WGS) entry which is preliminary data.</text>
</comment>
<sequence>MQTTLTNWAPDPRLATDATETMNCTTRRDSNGWLNMFASTDSALSRVYQGANVDTSDLAGWQDGIAVPAGDLVFAVKVKSEATTQAQAVLVPVRDGAMVLSTKPAATSDAAGERLLTVEFTVPSACTLSWCVRSRTAGATIGVRDLIVCTKDDWNQLQLMGLDYFDYSTLPA</sequence>
<dbReference type="Proteomes" id="UP000029067">
    <property type="component" value="Unassembled WGS sequence"/>
</dbReference>